<feature type="transmembrane region" description="Helical" evidence="7">
    <location>
        <begin position="93"/>
        <end position="118"/>
    </location>
</feature>
<evidence type="ECO:0000256" key="1">
    <source>
        <dbReference type="ARBA" id="ARBA00004651"/>
    </source>
</evidence>
<feature type="transmembrane region" description="Helical" evidence="7">
    <location>
        <begin position="332"/>
        <end position="351"/>
    </location>
</feature>
<dbReference type="PANTHER" id="PTHR43266">
    <property type="entry name" value="MACROLIDE-EFFLUX PROTEIN"/>
    <property type="match status" value="1"/>
</dbReference>
<keyword evidence="5 7" id="KW-1133">Transmembrane helix</keyword>
<dbReference type="EMBL" id="POUA01000167">
    <property type="protein sequence ID" value="PZG41735.1"/>
    <property type="molecule type" value="Genomic_DNA"/>
</dbReference>
<keyword evidence="2" id="KW-0813">Transport</keyword>
<protein>
    <submittedName>
        <fullName evidence="8">MFS transporter</fullName>
    </submittedName>
</protein>
<keyword evidence="4 7" id="KW-0812">Transmembrane</keyword>
<feature type="transmembrane region" description="Helical" evidence="7">
    <location>
        <begin position="215"/>
        <end position="234"/>
    </location>
</feature>
<evidence type="ECO:0000313" key="9">
    <source>
        <dbReference type="Proteomes" id="UP000248544"/>
    </source>
</evidence>
<dbReference type="GO" id="GO:0005886">
    <property type="term" value="C:plasma membrane"/>
    <property type="evidence" value="ECO:0007669"/>
    <property type="project" value="UniProtKB-SubCell"/>
</dbReference>
<evidence type="ECO:0000256" key="4">
    <source>
        <dbReference type="ARBA" id="ARBA00022692"/>
    </source>
</evidence>
<evidence type="ECO:0000313" key="8">
    <source>
        <dbReference type="EMBL" id="PZG41735.1"/>
    </source>
</evidence>
<dbReference type="Pfam" id="PF07690">
    <property type="entry name" value="MFS_1"/>
    <property type="match status" value="1"/>
</dbReference>
<comment type="caution">
    <text evidence="8">The sequence shown here is derived from an EMBL/GenBank/DDBJ whole genome shotgun (WGS) entry which is preliminary data.</text>
</comment>
<dbReference type="InterPro" id="IPR036259">
    <property type="entry name" value="MFS_trans_sf"/>
</dbReference>
<dbReference type="AlphaFoldDB" id="A0A2W2GNV5"/>
<dbReference type="PANTHER" id="PTHR43266:SF2">
    <property type="entry name" value="MAJOR FACILITATOR SUPERFAMILY (MFS) PROFILE DOMAIN-CONTAINING PROTEIN"/>
    <property type="match status" value="1"/>
</dbReference>
<proteinExistence type="predicted"/>
<feature type="transmembrane region" description="Helical" evidence="7">
    <location>
        <begin position="125"/>
        <end position="144"/>
    </location>
</feature>
<feature type="transmembrane region" description="Helical" evidence="7">
    <location>
        <begin position="357"/>
        <end position="383"/>
    </location>
</feature>
<reference evidence="8 9" key="1">
    <citation type="submission" date="2018-01" db="EMBL/GenBank/DDBJ databases">
        <title>Draft genome sequence of Sphaerisporangium sp. 7K107.</title>
        <authorList>
            <person name="Sahin N."/>
            <person name="Saygin H."/>
            <person name="Ay H."/>
        </authorList>
    </citation>
    <scope>NUCLEOTIDE SEQUENCE [LARGE SCALE GENOMIC DNA]</scope>
    <source>
        <strain evidence="8 9">7K107</strain>
    </source>
</reference>
<feature type="transmembrane region" description="Helical" evidence="7">
    <location>
        <begin position="305"/>
        <end position="325"/>
    </location>
</feature>
<sequence>MRGRTALFGPHLWGSNSWNENHCQVLICGRAAMRIIPTVNREGQVEPARTLRELLAGNRDLRRLWLGNLVSVCGGWSSAVAVFAMVYDHSGAGMAAGLTLAVRYLPGALAGVWGGVLADRADRRTVMLVTDVAMAVLAAAFLVADEPGRLWLVYPLTFASAAAGFVFQAARNAWMPSLARPEEYPLYSAAVQVNSLALQAVGGVAGGVVVGVVGWRWAFVVNAVTFLGSAWLTWSVRTGDRYAGGPPTGWWRSLRAGLAVAARTRVVAALLLLEAFFCLGLGGTITGMTYLALRVYELGDGGTGWFYAVQGTVGGVVLVVAAARLRTLPARVHLRVIGVSCLAEGLVTMLLGLPVGIAAALALWGLVAAAEVVYGPAAMTTLLNATANDNRGRVTALWSATATLGLGVSAAATGGLIDTAGIGPAFAGLGLLMAVPGAVWLAMVPRLARSVEGSRAVSART</sequence>
<feature type="transmembrane region" description="Helical" evidence="7">
    <location>
        <begin position="395"/>
        <end position="417"/>
    </location>
</feature>
<feature type="transmembrane region" description="Helical" evidence="7">
    <location>
        <begin position="266"/>
        <end position="293"/>
    </location>
</feature>
<feature type="transmembrane region" description="Helical" evidence="7">
    <location>
        <begin position="150"/>
        <end position="174"/>
    </location>
</feature>
<dbReference type="InterPro" id="IPR011701">
    <property type="entry name" value="MFS"/>
</dbReference>
<dbReference type="Gene3D" id="1.20.1250.20">
    <property type="entry name" value="MFS general substrate transporter like domains"/>
    <property type="match status" value="1"/>
</dbReference>
<evidence type="ECO:0000256" key="2">
    <source>
        <dbReference type="ARBA" id="ARBA00022448"/>
    </source>
</evidence>
<dbReference type="GO" id="GO:0022857">
    <property type="term" value="F:transmembrane transporter activity"/>
    <property type="evidence" value="ECO:0007669"/>
    <property type="project" value="InterPro"/>
</dbReference>
<feature type="transmembrane region" description="Helical" evidence="7">
    <location>
        <begin position="64"/>
        <end position="87"/>
    </location>
</feature>
<evidence type="ECO:0000256" key="7">
    <source>
        <dbReference type="SAM" id="Phobius"/>
    </source>
</evidence>
<evidence type="ECO:0000256" key="6">
    <source>
        <dbReference type="ARBA" id="ARBA00023136"/>
    </source>
</evidence>
<keyword evidence="9" id="KW-1185">Reference proteome</keyword>
<dbReference type="Proteomes" id="UP000248544">
    <property type="component" value="Unassembled WGS sequence"/>
</dbReference>
<gene>
    <name evidence="8" type="ORF">C1I98_20855</name>
</gene>
<keyword evidence="3" id="KW-1003">Cell membrane</keyword>
<organism evidence="8 9">
    <name type="scientific">Spongiactinospora gelatinilytica</name>
    <dbReference type="NCBI Taxonomy" id="2666298"/>
    <lineage>
        <taxon>Bacteria</taxon>
        <taxon>Bacillati</taxon>
        <taxon>Actinomycetota</taxon>
        <taxon>Actinomycetes</taxon>
        <taxon>Streptosporangiales</taxon>
        <taxon>Streptosporangiaceae</taxon>
        <taxon>Spongiactinospora</taxon>
    </lineage>
</organism>
<comment type="subcellular location">
    <subcellularLocation>
        <location evidence="1">Cell membrane</location>
        <topology evidence="1">Multi-pass membrane protein</topology>
    </subcellularLocation>
</comment>
<feature type="transmembrane region" description="Helical" evidence="7">
    <location>
        <begin position="186"/>
        <end position="209"/>
    </location>
</feature>
<dbReference type="SUPFAM" id="SSF103473">
    <property type="entry name" value="MFS general substrate transporter"/>
    <property type="match status" value="1"/>
</dbReference>
<accession>A0A2W2GNV5</accession>
<dbReference type="CDD" id="cd06173">
    <property type="entry name" value="MFS_MefA_like"/>
    <property type="match status" value="1"/>
</dbReference>
<keyword evidence="6 7" id="KW-0472">Membrane</keyword>
<name>A0A2W2GNV5_9ACTN</name>
<evidence type="ECO:0000256" key="5">
    <source>
        <dbReference type="ARBA" id="ARBA00022989"/>
    </source>
</evidence>
<evidence type="ECO:0000256" key="3">
    <source>
        <dbReference type="ARBA" id="ARBA00022475"/>
    </source>
</evidence>
<feature type="transmembrane region" description="Helical" evidence="7">
    <location>
        <begin position="423"/>
        <end position="444"/>
    </location>
</feature>